<dbReference type="Proteomes" id="UP000249757">
    <property type="component" value="Unassembled WGS sequence"/>
</dbReference>
<dbReference type="OMA" id="ININRWT"/>
<keyword evidence="6" id="KW-1185">Reference proteome</keyword>
<dbReference type="OrthoDB" id="4179406at2759"/>
<evidence type="ECO:0000313" key="6">
    <source>
        <dbReference type="Proteomes" id="UP000249757"/>
    </source>
</evidence>
<evidence type="ECO:0000256" key="1">
    <source>
        <dbReference type="SAM" id="MobiDB-lite"/>
    </source>
</evidence>
<evidence type="ECO:0000313" key="5">
    <source>
        <dbReference type="Proteomes" id="UP000245464"/>
    </source>
</evidence>
<reference evidence="6" key="4">
    <citation type="journal article" date="2022" name="Microb. Genom.">
        <title>A global pangenome for the wheat fungal pathogen Pyrenophora tritici-repentis and prediction of effector protein structural homology.</title>
        <authorList>
            <person name="Moolhuijzen P.M."/>
            <person name="See P.T."/>
            <person name="Shi G."/>
            <person name="Powell H.R."/>
            <person name="Cockram J."/>
            <person name="Jorgensen L.N."/>
            <person name="Benslimane H."/>
            <person name="Strelkov S.E."/>
            <person name="Turner J."/>
            <person name="Liu Z."/>
            <person name="Moffat C.S."/>
        </authorList>
    </citation>
    <scope>NUCLEOTIDE SEQUENCE [LARGE SCALE GENOMIC DNA]</scope>
</reference>
<keyword evidence="2" id="KW-1133">Transmembrane helix</keyword>
<feature type="compositionally biased region" description="Basic and acidic residues" evidence="1">
    <location>
        <begin position="1"/>
        <end position="10"/>
    </location>
</feature>
<dbReference type="EMBL" id="NQIK02000006">
    <property type="protein sequence ID" value="KAF7569344.1"/>
    <property type="molecule type" value="Genomic_DNA"/>
</dbReference>
<reference evidence="3" key="1">
    <citation type="journal article" date="2018" name="BMC Genomics">
        <title>Comparative genomics of the wheat fungal pathogen Pyrenophora tritici-repentis reveals chromosomal variations and genome plasticity.</title>
        <authorList>
            <person name="Moolhuijzen P."/>
            <person name="See P.T."/>
            <person name="Hane J.K."/>
            <person name="Shi G."/>
            <person name="Liu Z."/>
            <person name="Oliver R.P."/>
            <person name="Moffat C.S."/>
        </authorList>
    </citation>
    <scope>NUCLEOTIDE SEQUENCE [LARGE SCALE GENOMIC DNA]</scope>
    <source>
        <strain evidence="3">M4</strain>
    </source>
</reference>
<organism evidence="3 5">
    <name type="scientific">Pyrenophora tritici-repentis</name>
    <dbReference type="NCBI Taxonomy" id="45151"/>
    <lineage>
        <taxon>Eukaryota</taxon>
        <taxon>Fungi</taxon>
        <taxon>Dikarya</taxon>
        <taxon>Ascomycota</taxon>
        <taxon>Pezizomycotina</taxon>
        <taxon>Dothideomycetes</taxon>
        <taxon>Pleosporomycetidae</taxon>
        <taxon>Pleosporales</taxon>
        <taxon>Pleosporineae</taxon>
        <taxon>Pleosporaceae</taxon>
        <taxon>Pyrenophora</taxon>
    </lineage>
</organism>
<proteinExistence type="predicted"/>
<dbReference type="EMBL" id="NRDI02000015">
    <property type="protein sequence ID" value="KAI1510859.1"/>
    <property type="molecule type" value="Genomic_DNA"/>
</dbReference>
<feature type="compositionally biased region" description="Basic and acidic residues" evidence="1">
    <location>
        <begin position="555"/>
        <end position="566"/>
    </location>
</feature>
<protein>
    <submittedName>
        <fullName evidence="3">Nucleo-P87 domain containing protein</fullName>
    </submittedName>
</protein>
<evidence type="ECO:0000313" key="4">
    <source>
        <dbReference type="EMBL" id="KAI1510859.1"/>
    </source>
</evidence>
<evidence type="ECO:0000313" key="3">
    <source>
        <dbReference type="EMBL" id="KAF7569344.1"/>
    </source>
</evidence>
<sequence length="577" mass="64422">MSAHARRLEHSLGSSWGEADYVSDEGGSFDSGSDGASELDLEDSDKEVVQERRALPTPRRHRNQQSPPVPTAQTKSTPVRKPTERKKTSQSQHLHSDKKGPRQHPFEPSFIMPSMDNSWSGFNLPPAQKPQRRKRRDTVPDRLSNASGIAPTSFKERRVDSHQEVSPWHYVSLFWENVLAPLIGHFLDVLSYALRYFIKPILGVLLGLGILAFSFRLASGMLRFTVSNVIMGPVCAIPGSSYLITACDTSYSSHHANFEEVTSVQSRFEDIVHAAKDTYSLPATIKNSELAIRDLRVLVRHSHLPSREALENEFNYFVLTANTASRELSRFNTQIGGASDRLVAANQWTMNVLSGIRDQDASTGIASRVIDQVVGTFVAGPPTLQERIYDQYIVHLGRNKEEITKLISKAQALLIILNSLDDRLEAILEIATRDDQTVTRNQEELLASLWTKLGGNRTNVAANAKALNLLSNISAYRKKAVMHVTQTLLKLQEIQDELENLREGVAAPEILGFRGDLPLEYHINAIGKGIERLQISRGEHMRVEAETYKKLMHAGEEGDDERREIGDGPTTITAKPR</sequence>
<dbReference type="Proteomes" id="UP000245464">
    <property type="component" value="Chromosome 6"/>
</dbReference>
<keyword evidence="2" id="KW-0472">Membrane</keyword>
<dbReference type="AlphaFoldDB" id="A0A2W1EG06"/>
<feature type="region of interest" description="Disordered" evidence="1">
    <location>
        <begin position="1"/>
        <end position="158"/>
    </location>
</feature>
<accession>A0A2W1EG06</accession>
<feature type="region of interest" description="Disordered" evidence="1">
    <location>
        <begin position="555"/>
        <end position="577"/>
    </location>
</feature>
<comment type="caution">
    <text evidence="3">The sequence shown here is derived from an EMBL/GenBank/DDBJ whole genome shotgun (WGS) entry which is preliminary data.</text>
</comment>
<gene>
    <name evidence="4" type="ORF">Ptr86124_009980</name>
    <name evidence="3" type="ORF">PtrM4_117590</name>
</gene>
<reference evidence="4" key="3">
    <citation type="journal article" date="2022" name="bioRxiv">
        <title>A global pangenome for the wheat fungal pathogen Pyrenophora tritici-repentis and prediction of effector protein structural homology.</title>
        <authorList>
            <person name="Moolhuijzen P."/>
            <person name="See P.T."/>
            <person name="Shi G."/>
            <person name="Powell H.R."/>
            <person name="Cockram J."/>
            <person name="Jorgensen L.N."/>
            <person name="Benslimane H."/>
            <person name="Strelkov S.E."/>
            <person name="Turner J."/>
            <person name="Liu Z."/>
            <person name="Moffat C.S."/>
        </authorList>
    </citation>
    <scope>NUCLEOTIDE SEQUENCE</scope>
    <source>
        <strain evidence="4">86-124</strain>
    </source>
</reference>
<feature type="compositionally biased region" description="Low complexity" evidence="1">
    <location>
        <begin position="24"/>
        <end position="35"/>
    </location>
</feature>
<evidence type="ECO:0000256" key="2">
    <source>
        <dbReference type="SAM" id="Phobius"/>
    </source>
</evidence>
<reference evidence="4" key="2">
    <citation type="submission" date="2021-05" db="EMBL/GenBank/DDBJ databases">
        <authorList>
            <person name="Moolhuijzen P.M."/>
            <person name="Moffat C.S."/>
        </authorList>
    </citation>
    <scope>NUCLEOTIDE SEQUENCE</scope>
    <source>
        <strain evidence="4">86-124</strain>
    </source>
</reference>
<name>A0A2W1EG06_9PLEO</name>
<keyword evidence="2" id="KW-0812">Transmembrane</keyword>
<feature type="transmembrane region" description="Helical" evidence="2">
    <location>
        <begin position="193"/>
        <end position="215"/>
    </location>
</feature>